<keyword evidence="1" id="KW-0812">Transmembrane</keyword>
<keyword evidence="1" id="KW-1133">Transmembrane helix</keyword>
<keyword evidence="1" id="KW-0472">Membrane</keyword>
<proteinExistence type="predicted"/>
<feature type="transmembrane region" description="Helical" evidence="1">
    <location>
        <begin position="21"/>
        <end position="40"/>
    </location>
</feature>
<reference evidence="2" key="1">
    <citation type="submission" date="2018-05" db="EMBL/GenBank/DDBJ databases">
        <authorList>
            <person name="Lanie J.A."/>
            <person name="Ng W.-L."/>
            <person name="Kazmierczak K.M."/>
            <person name="Andrzejewski T.M."/>
            <person name="Davidsen T.M."/>
            <person name="Wayne K.J."/>
            <person name="Tettelin H."/>
            <person name="Glass J.I."/>
            <person name="Rusch D."/>
            <person name="Podicherti R."/>
            <person name="Tsui H.-C.T."/>
            <person name="Winkler M.E."/>
        </authorList>
    </citation>
    <scope>NUCLEOTIDE SEQUENCE</scope>
</reference>
<feature type="non-terminal residue" evidence="2">
    <location>
        <position position="42"/>
    </location>
</feature>
<gene>
    <name evidence="2" type="ORF">METZ01_LOCUS134104</name>
</gene>
<evidence type="ECO:0000313" key="2">
    <source>
        <dbReference type="EMBL" id="SVA81250.1"/>
    </source>
</evidence>
<sequence length="42" mass="4957">MSNEKNPEKIQLIEGWSFNRVNYIIFFIGVLFIVFGYIIMAT</sequence>
<organism evidence="2">
    <name type="scientific">marine metagenome</name>
    <dbReference type="NCBI Taxonomy" id="408172"/>
    <lineage>
        <taxon>unclassified sequences</taxon>
        <taxon>metagenomes</taxon>
        <taxon>ecological metagenomes</taxon>
    </lineage>
</organism>
<dbReference type="AlphaFoldDB" id="A0A381YWC1"/>
<name>A0A381YWC1_9ZZZZ</name>
<dbReference type="EMBL" id="UINC01019214">
    <property type="protein sequence ID" value="SVA81250.1"/>
    <property type="molecule type" value="Genomic_DNA"/>
</dbReference>
<evidence type="ECO:0008006" key="3">
    <source>
        <dbReference type="Google" id="ProtNLM"/>
    </source>
</evidence>
<evidence type="ECO:0000256" key="1">
    <source>
        <dbReference type="SAM" id="Phobius"/>
    </source>
</evidence>
<protein>
    <recommendedName>
        <fullName evidence="3">DUF3098 domain-containing protein</fullName>
    </recommendedName>
</protein>
<accession>A0A381YWC1</accession>